<dbReference type="KEGG" id="pre:PCA10_33690"/>
<dbReference type="Proteomes" id="UP000015503">
    <property type="component" value="Chromosome"/>
</dbReference>
<dbReference type="EMBL" id="AP013068">
    <property type="protein sequence ID" value="BAN49101.1"/>
    <property type="molecule type" value="Genomic_DNA"/>
</dbReference>
<name>S6AWY8_METRE</name>
<dbReference type="PATRIC" id="fig|1245471.3.peg.3406"/>
<dbReference type="HOGENOM" id="CLU_2571211_0_0_6"/>
<sequence length="81" mass="8868">MSRRVFPGHSAWTEARLNGDHALAFIAVQSTALAAEPKLHQVYDRAYFGLRSDALVAAQDALAKLVRIDEHGMPVFSSVDC</sequence>
<dbReference type="eggNOG" id="ENOG5032AUX">
    <property type="taxonomic scope" value="Bacteria"/>
</dbReference>
<proteinExistence type="predicted"/>
<evidence type="ECO:0000313" key="1">
    <source>
        <dbReference type="EMBL" id="BAN49101.1"/>
    </source>
</evidence>
<reference evidence="1" key="1">
    <citation type="journal article" date="2013" name="Genome Announc.">
        <title>Complete Genome Sequence of the Carbazole Degrader Pseudomonas resinovorans Strain CA10 (NBRC 106553).</title>
        <authorList>
            <person name="Shintani M."/>
            <person name="Hosoyama A."/>
            <person name="Ohji S."/>
            <person name="Tsuchikane K."/>
            <person name="Takarada H."/>
            <person name="Yamazoe A."/>
            <person name="Fujita N."/>
            <person name="Nojiri H."/>
        </authorList>
    </citation>
    <scope>NUCLEOTIDE SEQUENCE [LARGE SCALE GENOMIC DNA]</scope>
    <source>
        <strain evidence="1">NBRC 106553</strain>
    </source>
</reference>
<dbReference type="OrthoDB" id="6904146at2"/>
<organism evidence="1 2">
    <name type="scientific">Metapseudomonas resinovorans NBRC 106553</name>
    <dbReference type="NCBI Taxonomy" id="1245471"/>
    <lineage>
        <taxon>Bacteria</taxon>
        <taxon>Pseudomonadati</taxon>
        <taxon>Pseudomonadota</taxon>
        <taxon>Gammaproteobacteria</taxon>
        <taxon>Pseudomonadales</taxon>
        <taxon>Pseudomonadaceae</taxon>
        <taxon>Metapseudomonas</taxon>
    </lineage>
</organism>
<keyword evidence="2" id="KW-1185">Reference proteome</keyword>
<dbReference type="AlphaFoldDB" id="S6AWY8"/>
<protein>
    <submittedName>
        <fullName evidence="1">Uncharacterized protein</fullName>
    </submittedName>
</protein>
<gene>
    <name evidence="1" type="ORF">PCA10_33690</name>
</gene>
<dbReference type="RefSeq" id="WP_016493246.1">
    <property type="nucleotide sequence ID" value="NC_021499.1"/>
</dbReference>
<evidence type="ECO:0000313" key="2">
    <source>
        <dbReference type="Proteomes" id="UP000015503"/>
    </source>
</evidence>
<accession>S6AWY8</accession>